<evidence type="ECO:0000259" key="2">
    <source>
        <dbReference type="PROSITE" id="PS50943"/>
    </source>
</evidence>
<feature type="domain" description="HTH cro/C1-type" evidence="2">
    <location>
        <begin position="9"/>
        <end position="53"/>
    </location>
</feature>
<dbReference type="OrthoDB" id="9793869at2"/>
<dbReference type="CDD" id="cd00093">
    <property type="entry name" value="HTH_XRE"/>
    <property type="match status" value="1"/>
</dbReference>
<dbReference type="AlphaFoldDB" id="A0A2N7TZ80"/>
<dbReference type="Gene3D" id="1.10.260.40">
    <property type="entry name" value="lambda repressor-like DNA-binding domains"/>
    <property type="match status" value="1"/>
</dbReference>
<dbReference type="SUPFAM" id="SSF47413">
    <property type="entry name" value="lambda repressor-like DNA-binding domains"/>
    <property type="match status" value="1"/>
</dbReference>
<name>A0A2N7TZ80_9GAMM</name>
<dbReference type="InterPro" id="IPR001387">
    <property type="entry name" value="Cro/C1-type_HTH"/>
</dbReference>
<dbReference type="PANTHER" id="PTHR36924:SF1">
    <property type="entry name" value="ANTITOXIN HIGA-1"/>
    <property type="match status" value="1"/>
</dbReference>
<comment type="caution">
    <text evidence="3">The sequence shown here is derived from an EMBL/GenBank/DDBJ whole genome shotgun (WGS) entry which is preliminary data.</text>
</comment>
<organism evidence="3 4">
    <name type="scientific">Billgrantia endophytica</name>
    <dbReference type="NCBI Taxonomy" id="2033802"/>
    <lineage>
        <taxon>Bacteria</taxon>
        <taxon>Pseudomonadati</taxon>
        <taxon>Pseudomonadota</taxon>
        <taxon>Gammaproteobacteria</taxon>
        <taxon>Oceanospirillales</taxon>
        <taxon>Halomonadaceae</taxon>
        <taxon>Billgrantia</taxon>
    </lineage>
</organism>
<dbReference type="InterPro" id="IPR013430">
    <property type="entry name" value="Toxin_antidote_HigA"/>
</dbReference>
<sequence length="103" mass="11134">MREYIGDVSVSEAAQRLGVTRTALSRILNGNAGVSADMALRLEQALGTSAKMWLEMSLKCCIGGQPAARPLNASVGTPNRSDSPQIWRQFRERLPARMADTTG</sequence>
<proteinExistence type="predicted"/>
<dbReference type="NCBIfam" id="TIGR02607">
    <property type="entry name" value="antidote_HigA"/>
    <property type="match status" value="1"/>
</dbReference>
<dbReference type="GO" id="GO:0003677">
    <property type="term" value="F:DNA binding"/>
    <property type="evidence" value="ECO:0007669"/>
    <property type="project" value="UniProtKB-KW"/>
</dbReference>
<evidence type="ECO:0000256" key="1">
    <source>
        <dbReference type="ARBA" id="ARBA00023125"/>
    </source>
</evidence>
<protein>
    <submittedName>
        <fullName evidence="3">Addiction module antidote protein, HigA family</fullName>
    </submittedName>
</protein>
<gene>
    <name evidence="3" type="primary">higA</name>
    <name evidence="3" type="ORF">C1H69_17395</name>
</gene>
<dbReference type="Pfam" id="PF01381">
    <property type="entry name" value="HTH_3"/>
    <property type="match status" value="1"/>
</dbReference>
<dbReference type="PROSITE" id="PS50943">
    <property type="entry name" value="HTH_CROC1"/>
    <property type="match status" value="1"/>
</dbReference>
<evidence type="ECO:0000313" key="4">
    <source>
        <dbReference type="Proteomes" id="UP000235803"/>
    </source>
</evidence>
<keyword evidence="1" id="KW-0238">DNA-binding</keyword>
<dbReference type="Proteomes" id="UP000235803">
    <property type="component" value="Unassembled WGS sequence"/>
</dbReference>
<dbReference type="InterPro" id="IPR010982">
    <property type="entry name" value="Lambda_DNA-bd_dom_sf"/>
</dbReference>
<evidence type="ECO:0000313" key="3">
    <source>
        <dbReference type="EMBL" id="PMR73492.1"/>
    </source>
</evidence>
<dbReference type="PANTHER" id="PTHR36924">
    <property type="entry name" value="ANTITOXIN HIGA-1"/>
    <property type="match status" value="1"/>
</dbReference>
<keyword evidence="4" id="KW-1185">Reference proteome</keyword>
<accession>A0A2N7TZ80</accession>
<reference evidence="3 4" key="1">
    <citation type="submission" date="2018-01" db="EMBL/GenBank/DDBJ databases">
        <title>Halomonas endophytica sp. nov., isolated from storage liquid in the stems of Populus euphratica.</title>
        <authorList>
            <person name="Chen C."/>
        </authorList>
    </citation>
    <scope>NUCLEOTIDE SEQUENCE [LARGE SCALE GENOMIC DNA]</scope>
    <source>
        <strain evidence="3 4">MC28</strain>
    </source>
</reference>
<dbReference type="EMBL" id="PNRF01000036">
    <property type="protein sequence ID" value="PMR73492.1"/>
    <property type="molecule type" value="Genomic_DNA"/>
</dbReference>